<evidence type="ECO:0000256" key="4">
    <source>
        <dbReference type="SAM" id="MobiDB-lite"/>
    </source>
</evidence>
<evidence type="ECO:0000256" key="3">
    <source>
        <dbReference type="PROSITE-ProRule" id="PRU00708"/>
    </source>
</evidence>
<organism evidence="6 7">
    <name type="scientific">Physcomitrium patens</name>
    <name type="common">Spreading-leaved earth moss</name>
    <name type="synonym">Physcomitrella patens</name>
    <dbReference type="NCBI Taxonomy" id="3218"/>
    <lineage>
        <taxon>Eukaryota</taxon>
        <taxon>Viridiplantae</taxon>
        <taxon>Streptophyta</taxon>
        <taxon>Embryophyta</taxon>
        <taxon>Bryophyta</taxon>
        <taxon>Bryophytina</taxon>
        <taxon>Bryopsida</taxon>
        <taxon>Funariidae</taxon>
        <taxon>Funariales</taxon>
        <taxon>Funariaceae</taxon>
        <taxon>Physcomitrium</taxon>
    </lineage>
</organism>
<dbReference type="Pfam" id="PF13041">
    <property type="entry name" value="PPR_2"/>
    <property type="match status" value="5"/>
</dbReference>
<feature type="repeat" description="PPR" evidence="3">
    <location>
        <begin position="268"/>
        <end position="302"/>
    </location>
</feature>
<feature type="repeat" description="PPR" evidence="3">
    <location>
        <begin position="347"/>
        <end position="381"/>
    </location>
</feature>
<gene>
    <name evidence="6" type="primary">LOC112281436</name>
</gene>
<dbReference type="Proteomes" id="UP000006727">
    <property type="component" value="Chromosome 4"/>
</dbReference>
<evidence type="ECO:0000313" key="7">
    <source>
        <dbReference type="Proteomes" id="UP000006727"/>
    </source>
</evidence>
<dbReference type="SUPFAM" id="SSF160443">
    <property type="entry name" value="SMR domain-like"/>
    <property type="match status" value="1"/>
</dbReference>
<proteinExistence type="inferred from homology"/>
<comment type="similarity">
    <text evidence="1">Belongs to the PPR family. P subfamily.</text>
</comment>
<feature type="repeat" description="PPR" evidence="3">
    <location>
        <begin position="233"/>
        <end position="267"/>
    </location>
</feature>
<evidence type="ECO:0000313" key="6">
    <source>
        <dbReference type="EnsemblPlants" id="Pp3c4_4900V3.2"/>
    </source>
</evidence>
<evidence type="ECO:0000256" key="2">
    <source>
        <dbReference type="ARBA" id="ARBA00022737"/>
    </source>
</evidence>
<dbReference type="SMART" id="SM00463">
    <property type="entry name" value="SMR"/>
    <property type="match status" value="1"/>
</dbReference>
<dbReference type="Gene3D" id="3.30.1370.110">
    <property type="match status" value="1"/>
</dbReference>
<feature type="repeat" description="PPR" evidence="3">
    <location>
        <begin position="456"/>
        <end position="490"/>
    </location>
</feature>
<feature type="repeat" description="PPR" evidence="3">
    <location>
        <begin position="561"/>
        <end position="595"/>
    </location>
</feature>
<dbReference type="NCBIfam" id="TIGR00756">
    <property type="entry name" value="PPR"/>
    <property type="match status" value="8"/>
</dbReference>
<dbReference type="Gene3D" id="1.25.40.10">
    <property type="entry name" value="Tetratricopeptide repeat domain"/>
    <property type="match status" value="3"/>
</dbReference>
<feature type="repeat" description="PPR" evidence="3">
    <location>
        <begin position="421"/>
        <end position="455"/>
    </location>
</feature>
<evidence type="ECO:0000256" key="1">
    <source>
        <dbReference type="ARBA" id="ARBA00007626"/>
    </source>
</evidence>
<dbReference type="EMBL" id="ABEU02000004">
    <property type="status" value="NOT_ANNOTATED_CDS"/>
    <property type="molecule type" value="Genomic_DNA"/>
</dbReference>
<dbReference type="InterPro" id="IPR002885">
    <property type="entry name" value="PPR_rpt"/>
</dbReference>
<dbReference type="PANTHER" id="PTHR47447:SF28">
    <property type="entry name" value="PENTACOTRIPEPTIDE-REPEAT REGION OF PRORP DOMAIN-CONTAINING PROTEIN"/>
    <property type="match status" value="1"/>
</dbReference>
<reference evidence="6 7" key="2">
    <citation type="journal article" date="2018" name="Plant J.">
        <title>The Physcomitrella patens chromosome-scale assembly reveals moss genome structure and evolution.</title>
        <authorList>
            <person name="Lang D."/>
            <person name="Ullrich K.K."/>
            <person name="Murat F."/>
            <person name="Fuchs J."/>
            <person name="Jenkins J."/>
            <person name="Haas F.B."/>
            <person name="Piednoel M."/>
            <person name="Gundlach H."/>
            <person name="Van Bel M."/>
            <person name="Meyberg R."/>
            <person name="Vives C."/>
            <person name="Morata J."/>
            <person name="Symeonidi A."/>
            <person name="Hiss M."/>
            <person name="Muchero W."/>
            <person name="Kamisugi Y."/>
            <person name="Saleh O."/>
            <person name="Blanc G."/>
            <person name="Decker E.L."/>
            <person name="van Gessel N."/>
            <person name="Grimwood J."/>
            <person name="Hayes R.D."/>
            <person name="Graham S.W."/>
            <person name="Gunter L.E."/>
            <person name="McDaniel S.F."/>
            <person name="Hoernstein S.N.W."/>
            <person name="Larsson A."/>
            <person name="Li F.W."/>
            <person name="Perroud P.F."/>
            <person name="Phillips J."/>
            <person name="Ranjan P."/>
            <person name="Rokshar D.S."/>
            <person name="Rothfels C.J."/>
            <person name="Schneider L."/>
            <person name="Shu S."/>
            <person name="Stevenson D.W."/>
            <person name="Thummler F."/>
            <person name="Tillich M."/>
            <person name="Villarreal Aguilar J.C."/>
            <person name="Widiez T."/>
            <person name="Wong G.K."/>
            <person name="Wymore A."/>
            <person name="Zhang Y."/>
            <person name="Zimmer A.D."/>
            <person name="Quatrano R.S."/>
            <person name="Mayer K.F.X."/>
            <person name="Goodstein D."/>
            <person name="Casacuberta J.M."/>
            <person name="Vandepoele K."/>
            <person name="Reski R."/>
            <person name="Cuming A.C."/>
            <person name="Tuskan G.A."/>
            <person name="Maumus F."/>
            <person name="Salse J."/>
            <person name="Schmutz J."/>
            <person name="Rensing S.A."/>
        </authorList>
    </citation>
    <scope>NUCLEOTIDE SEQUENCE [LARGE SCALE GENOMIC DNA]</scope>
    <source>
        <strain evidence="6 7">cv. Gransden 2004</strain>
    </source>
</reference>
<dbReference type="PROSITE" id="PS51375">
    <property type="entry name" value="PPR"/>
    <property type="match status" value="10"/>
</dbReference>
<feature type="repeat" description="PPR" evidence="3">
    <location>
        <begin position="386"/>
        <end position="420"/>
    </location>
</feature>
<sequence length="794" mass="88954">MTPTAFAEAHLRSFSSKKIDSMAASSPSAMGEFSFFKGITLYVVKKSSRRQGMRCRVVVTNIMIENTGGSRNLGDLKGAEESSAKKPQLELRKPAPTVDPVDTPVTKRVHRVDVPVKVGLNVRPKVQVRPKRISGHSKNVRAKVPRLLTSHREARPRFSNAVACSPEIQSLVAALRKSWRQSRSIDDVMKKHPKPLSPFDITCVLTELQRQHDWRCTLEVFSWSKKQSWYCPNSRLYTRLIGFLGREGRVHNATLLFQEMLLEKCQADQYTYTALVNAYGKAKMFEEALAVFSHMKESNEPNCQPNTVTCNALIDALVKGGLYDQAIQVFFDMRDGTNGLEHGCEPNVITYNVLIDALCKEGLLDIGMKVLQYMRDGNTDQSVQPNSATYNTLINACGKGGLYEKAEELVDLMVEHGVQPDHITYTALIDAYGKAGLWENAENTFKGMKGTNVSVDVMAYTAMIDAYGREGLYQKAEEMFKMMQHSGLRPNQVTYLSLMEAYGKAGLPEESRNVFNIMRESGYEGNVLIYSSLIDAYGKAGNYLEAARMLDMMRRAGCQPNLITYSAILSSCCKSNCWVEAQVLLRRLQVSESEMERTLFMLINGCEINDKLWEDVANMFNGLTRQPKAAQLSFYNSLLDTLWTRGFGERACRVLRHAKEKQVYDDSFYIFSKSEWCLDLHRLSVGGAITMLTVWLGELHHALVWGEDAPESVVIVTGKGSHSKSKSSVLKTPVDLQLAQLCSPFTDVVGNCGRVSASGDDVQNWLLSPCTSQRLRLVDVEYCDNKVVSSRRTS</sequence>
<reference evidence="6" key="3">
    <citation type="submission" date="2020-12" db="UniProtKB">
        <authorList>
            <consortium name="EnsemblPlants"/>
        </authorList>
    </citation>
    <scope>IDENTIFICATION</scope>
</reference>
<feature type="region of interest" description="Disordered" evidence="4">
    <location>
        <begin position="69"/>
        <end position="103"/>
    </location>
</feature>
<dbReference type="Gramene" id="Pp3c4_4900V3.2">
    <property type="protein sequence ID" value="Pp3c4_4900V3.2"/>
    <property type="gene ID" value="Pp3c4_4900"/>
</dbReference>
<dbReference type="SUPFAM" id="SSF81901">
    <property type="entry name" value="HCP-like"/>
    <property type="match status" value="1"/>
</dbReference>
<dbReference type="PANTHER" id="PTHR47447">
    <property type="entry name" value="OS03G0856100 PROTEIN"/>
    <property type="match status" value="1"/>
</dbReference>
<keyword evidence="7" id="KW-1185">Reference proteome</keyword>
<feature type="compositionally biased region" description="Basic and acidic residues" evidence="4">
    <location>
        <begin position="77"/>
        <end position="93"/>
    </location>
</feature>
<evidence type="ECO:0000259" key="5">
    <source>
        <dbReference type="PROSITE" id="PS50828"/>
    </source>
</evidence>
<dbReference type="PROSITE" id="PS50828">
    <property type="entry name" value="SMR"/>
    <property type="match status" value="1"/>
</dbReference>
<keyword evidence="2" id="KW-0677">Repeat</keyword>
<feature type="repeat" description="PPR" evidence="3">
    <location>
        <begin position="526"/>
        <end position="560"/>
    </location>
</feature>
<accession>A0A7I4DN16</accession>
<name>A0A7I4DN16_PHYPA</name>
<dbReference type="InterPro" id="IPR036063">
    <property type="entry name" value="Smr_dom_sf"/>
</dbReference>
<feature type="repeat" description="PPR" evidence="3">
    <location>
        <begin position="491"/>
        <end position="525"/>
    </location>
</feature>
<feature type="domain" description="Smr" evidence="5">
    <location>
        <begin position="678"/>
        <end position="731"/>
    </location>
</feature>
<dbReference type="AlphaFoldDB" id="A0A7I4DN16"/>
<dbReference type="InterPro" id="IPR011990">
    <property type="entry name" value="TPR-like_helical_dom_sf"/>
</dbReference>
<feature type="repeat" description="PPR" evidence="3">
    <location>
        <begin position="306"/>
        <end position="336"/>
    </location>
</feature>
<dbReference type="InterPro" id="IPR002625">
    <property type="entry name" value="Smr_dom"/>
</dbReference>
<dbReference type="EnsemblPlants" id="Pp3c4_4900V3.2">
    <property type="protein sequence ID" value="Pp3c4_4900V3.2"/>
    <property type="gene ID" value="Pp3c4_4900"/>
</dbReference>
<protein>
    <recommendedName>
        <fullName evidence="5">Smr domain-containing protein</fullName>
    </recommendedName>
</protein>
<reference evidence="6 7" key="1">
    <citation type="journal article" date="2008" name="Science">
        <title>The Physcomitrella genome reveals evolutionary insights into the conquest of land by plants.</title>
        <authorList>
            <person name="Rensing S."/>
            <person name="Lang D."/>
            <person name="Zimmer A."/>
            <person name="Terry A."/>
            <person name="Salamov A."/>
            <person name="Shapiro H."/>
            <person name="Nishiyama T."/>
            <person name="Perroud P.-F."/>
            <person name="Lindquist E."/>
            <person name="Kamisugi Y."/>
            <person name="Tanahashi T."/>
            <person name="Sakakibara K."/>
            <person name="Fujita T."/>
            <person name="Oishi K."/>
            <person name="Shin-I T."/>
            <person name="Kuroki Y."/>
            <person name="Toyoda A."/>
            <person name="Suzuki Y."/>
            <person name="Hashimoto A."/>
            <person name="Yamaguchi K."/>
            <person name="Sugano A."/>
            <person name="Kohara Y."/>
            <person name="Fujiyama A."/>
            <person name="Anterola A."/>
            <person name="Aoki S."/>
            <person name="Ashton N."/>
            <person name="Barbazuk W.B."/>
            <person name="Barker E."/>
            <person name="Bennetzen J."/>
            <person name="Bezanilla M."/>
            <person name="Blankenship R."/>
            <person name="Cho S.H."/>
            <person name="Dutcher S."/>
            <person name="Estelle M."/>
            <person name="Fawcett J.A."/>
            <person name="Gundlach H."/>
            <person name="Hanada K."/>
            <person name="Heyl A."/>
            <person name="Hicks K.A."/>
            <person name="Hugh J."/>
            <person name="Lohr M."/>
            <person name="Mayer K."/>
            <person name="Melkozernov A."/>
            <person name="Murata T."/>
            <person name="Nelson D."/>
            <person name="Pils B."/>
            <person name="Prigge M."/>
            <person name="Reiss B."/>
            <person name="Renner T."/>
            <person name="Rombauts S."/>
            <person name="Rushton P."/>
            <person name="Sanderfoot A."/>
            <person name="Schween G."/>
            <person name="Shiu S.-H."/>
            <person name="Stueber K."/>
            <person name="Theodoulou F.L."/>
            <person name="Tu H."/>
            <person name="Van de Peer Y."/>
            <person name="Verrier P.J."/>
            <person name="Waters E."/>
            <person name="Wood A."/>
            <person name="Yang L."/>
            <person name="Cove D."/>
            <person name="Cuming A."/>
            <person name="Hasebe M."/>
            <person name="Lucas S."/>
            <person name="Mishler D.B."/>
            <person name="Reski R."/>
            <person name="Grigoriev I."/>
            <person name="Quatrano R.S."/>
            <person name="Boore J.L."/>
        </authorList>
    </citation>
    <scope>NUCLEOTIDE SEQUENCE [LARGE SCALE GENOMIC DNA]</scope>
    <source>
        <strain evidence="6 7">cv. Gransden 2004</strain>
    </source>
</reference>